<keyword evidence="2" id="KW-1185">Reference proteome</keyword>
<reference evidence="1" key="1">
    <citation type="journal article" date="2023" name="IScience">
        <title>Live-bearing cockroach genome reveals convergent evolutionary mechanisms linked to viviparity in insects and beyond.</title>
        <authorList>
            <person name="Fouks B."/>
            <person name="Harrison M.C."/>
            <person name="Mikhailova A.A."/>
            <person name="Marchal E."/>
            <person name="English S."/>
            <person name="Carruthers M."/>
            <person name="Jennings E.C."/>
            <person name="Chiamaka E.L."/>
            <person name="Frigard R.A."/>
            <person name="Pippel M."/>
            <person name="Attardo G.M."/>
            <person name="Benoit J.B."/>
            <person name="Bornberg-Bauer E."/>
            <person name="Tobe S.S."/>
        </authorList>
    </citation>
    <scope>NUCLEOTIDE SEQUENCE</scope>
    <source>
        <strain evidence="1">Stay&amp;Tobe</strain>
    </source>
</reference>
<gene>
    <name evidence="1" type="ORF">L9F63_001738</name>
</gene>
<dbReference type="EMBL" id="JASPKZ010003859">
    <property type="protein sequence ID" value="KAJ9591710.1"/>
    <property type="molecule type" value="Genomic_DNA"/>
</dbReference>
<comment type="caution">
    <text evidence="1">The sequence shown here is derived from an EMBL/GenBank/DDBJ whole genome shotgun (WGS) entry which is preliminary data.</text>
</comment>
<name>A0AAD8A2Z0_DIPPU</name>
<reference evidence="1" key="2">
    <citation type="submission" date="2023-05" db="EMBL/GenBank/DDBJ databases">
        <authorList>
            <person name="Fouks B."/>
        </authorList>
    </citation>
    <scope>NUCLEOTIDE SEQUENCE</scope>
    <source>
        <strain evidence="1">Stay&amp;Tobe</strain>
        <tissue evidence="1">Testes</tissue>
    </source>
</reference>
<sequence length="201" mass="22354">MNFEIPGYKERGLIWKFFGRPPDGAEVSPEYWIQFLDRCLEILREEGSRVGGCLAPDRQDLLMRLVDRRREAECCLGKRRAPLPPDFSSSTSPHHTVISDGISQSTALSAVENEDIKVVNDSPAKYSGKSRHSKTNKQVIHITSHCHTNNVHGDCAVADKSTPPNEGNSIKTDPGSPVTYHLVEQVGAYASDIHKLLFTEK</sequence>
<evidence type="ECO:0000313" key="1">
    <source>
        <dbReference type="EMBL" id="KAJ9591710.1"/>
    </source>
</evidence>
<proteinExistence type="predicted"/>
<dbReference type="Proteomes" id="UP001233999">
    <property type="component" value="Unassembled WGS sequence"/>
</dbReference>
<accession>A0AAD8A2Z0</accession>
<organism evidence="1 2">
    <name type="scientific">Diploptera punctata</name>
    <name type="common">Pacific beetle cockroach</name>
    <dbReference type="NCBI Taxonomy" id="6984"/>
    <lineage>
        <taxon>Eukaryota</taxon>
        <taxon>Metazoa</taxon>
        <taxon>Ecdysozoa</taxon>
        <taxon>Arthropoda</taxon>
        <taxon>Hexapoda</taxon>
        <taxon>Insecta</taxon>
        <taxon>Pterygota</taxon>
        <taxon>Neoptera</taxon>
        <taxon>Polyneoptera</taxon>
        <taxon>Dictyoptera</taxon>
        <taxon>Blattodea</taxon>
        <taxon>Blaberoidea</taxon>
        <taxon>Blaberidae</taxon>
        <taxon>Diplopterinae</taxon>
        <taxon>Diploptera</taxon>
    </lineage>
</organism>
<evidence type="ECO:0000313" key="2">
    <source>
        <dbReference type="Proteomes" id="UP001233999"/>
    </source>
</evidence>
<protein>
    <submittedName>
        <fullName evidence="1">Uncharacterized protein</fullName>
    </submittedName>
</protein>
<dbReference type="AlphaFoldDB" id="A0AAD8A2Z0"/>